<dbReference type="EMBL" id="KL974263">
    <property type="protein sequence ID" value="KFK23881.1"/>
    <property type="molecule type" value="Genomic_DNA"/>
</dbReference>
<dbReference type="Proteomes" id="UP000029120">
    <property type="component" value="Unassembled WGS sequence"/>
</dbReference>
<proteinExistence type="predicted"/>
<keyword evidence="2" id="KW-1185">Reference proteome</keyword>
<dbReference type="Gramene" id="KFK23881">
    <property type="protein sequence ID" value="KFK23881"/>
    <property type="gene ID" value="AALP_AAs67142U000100"/>
</dbReference>
<evidence type="ECO:0000313" key="1">
    <source>
        <dbReference type="EMBL" id="KFK23881.1"/>
    </source>
</evidence>
<organism evidence="1 2">
    <name type="scientific">Arabis alpina</name>
    <name type="common">Alpine rock-cress</name>
    <dbReference type="NCBI Taxonomy" id="50452"/>
    <lineage>
        <taxon>Eukaryota</taxon>
        <taxon>Viridiplantae</taxon>
        <taxon>Streptophyta</taxon>
        <taxon>Embryophyta</taxon>
        <taxon>Tracheophyta</taxon>
        <taxon>Spermatophyta</taxon>
        <taxon>Magnoliopsida</taxon>
        <taxon>eudicotyledons</taxon>
        <taxon>Gunneridae</taxon>
        <taxon>Pentapetalae</taxon>
        <taxon>rosids</taxon>
        <taxon>malvids</taxon>
        <taxon>Brassicales</taxon>
        <taxon>Brassicaceae</taxon>
        <taxon>Arabideae</taxon>
        <taxon>Arabis</taxon>
    </lineage>
</organism>
<reference evidence="2" key="1">
    <citation type="journal article" date="2015" name="Nat. Plants">
        <title>Genome expansion of Arabis alpina linked with retrotransposition and reduced symmetric DNA methylation.</title>
        <authorList>
            <person name="Willing E.M."/>
            <person name="Rawat V."/>
            <person name="Mandakova T."/>
            <person name="Maumus F."/>
            <person name="James G.V."/>
            <person name="Nordstroem K.J."/>
            <person name="Becker C."/>
            <person name="Warthmann N."/>
            <person name="Chica C."/>
            <person name="Szarzynska B."/>
            <person name="Zytnicki M."/>
            <person name="Albani M.C."/>
            <person name="Kiefer C."/>
            <person name="Bergonzi S."/>
            <person name="Castaings L."/>
            <person name="Mateos J.L."/>
            <person name="Berns M.C."/>
            <person name="Bujdoso N."/>
            <person name="Piofczyk T."/>
            <person name="de Lorenzo L."/>
            <person name="Barrero-Sicilia C."/>
            <person name="Mateos I."/>
            <person name="Piednoel M."/>
            <person name="Hagmann J."/>
            <person name="Chen-Min-Tao R."/>
            <person name="Iglesias-Fernandez R."/>
            <person name="Schuster S.C."/>
            <person name="Alonso-Blanco C."/>
            <person name="Roudier F."/>
            <person name="Carbonero P."/>
            <person name="Paz-Ares J."/>
            <person name="Davis S.J."/>
            <person name="Pecinka A."/>
            <person name="Quesneville H."/>
            <person name="Colot V."/>
            <person name="Lysak M.A."/>
            <person name="Weigel D."/>
            <person name="Coupland G."/>
            <person name="Schneeberger K."/>
        </authorList>
    </citation>
    <scope>NUCLEOTIDE SEQUENCE [LARGE SCALE GENOMIC DNA]</scope>
    <source>
        <strain evidence="2">cv. Pajares</strain>
    </source>
</reference>
<evidence type="ECO:0000313" key="2">
    <source>
        <dbReference type="Proteomes" id="UP000029120"/>
    </source>
</evidence>
<gene>
    <name evidence="1" type="ORF">AALP_AAs67142U000100</name>
</gene>
<dbReference type="AlphaFoldDB" id="A0A087G1X9"/>
<accession>A0A087G1X9</accession>
<protein>
    <submittedName>
        <fullName evidence="1">Uncharacterized protein</fullName>
    </submittedName>
</protein>
<name>A0A087G1X9_ARAAL</name>
<sequence>MIDVLEATWGLHVLHYLLQANYNSCKESLSLHKNPYIK</sequence>